<protein>
    <submittedName>
        <fullName evidence="1">Uncharacterized protein</fullName>
    </submittedName>
</protein>
<dbReference type="KEGG" id="tsy:THSYN_19720"/>
<dbReference type="AlphaFoldDB" id="A0A2K8UBI7"/>
<dbReference type="PROSITE" id="PS51257">
    <property type="entry name" value="PROKAR_LIPOPROTEIN"/>
    <property type="match status" value="1"/>
</dbReference>
<dbReference type="EMBL" id="CP020370">
    <property type="protein sequence ID" value="AUB82952.1"/>
    <property type="molecule type" value="Genomic_DNA"/>
</dbReference>
<gene>
    <name evidence="1" type="ORF">THSYN_19720</name>
</gene>
<accession>A0A2K8UBI7</accession>
<sequence>MRVTRAPGDGLDELAGTRVVFGPPPALAACASWDVEENCCPAGCAAKNGTHWAKADDILRGCMRGLGCNESDIQGATVFMRCNCDQKPAR</sequence>
<organism evidence="1 2">
    <name type="scientific">Candidatus Thiodictyon syntrophicum</name>
    <dbReference type="NCBI Taxonomy" id="1166950"/>
    <lineage>
        <taxon>Bacteria</taxon>
        <taxon>Pseudomonadati</taxon>
        <taxon>Pseudomonadota</taxon>
        <taxon>Gammaproteobacteria</taxon>
        <taxon>Chromatiales</taxon>
        <taxon>Chromatiaceae</taxon>
        <taxon>Thiodictyon</taxon>
    </lineage>
</organism>
<keyword evidence="2" id="KW-1185">Reference proteome</keyword>
<dbReference type="Proteomes" id="UP000232638">
    <property type="component" value="Chromosome"/>
</dbReference>
<name>A0A2K8UBI7_9GAMM</name>
<evidence type="ECO:0000313" key="2">
    <source>
        <dbReference type="Proteomes" id="UP000232638"/>
    </source>
</evidence>
<reference evidence="1 2" key="1">
    <citation type="submission" date="2017-03" db="EMBL/GenBank/DDBJ databases">
        <title>Complete genome sequence of Candidatus 'Thiodictyon syntrophicum' sp. nov. strain Cad16T, a photolithoautotroph purple sulfur bacterium isolated from an alpine meromictic lake.</title>
        <authorList>
            <person name="Luedin S.M."/>
            <person name="Pothier J.F."/>
            <person name="Danza F."/>
            <person name="Storelli N."/>
            <person name="Wittwer M."/>
            <person name="Tonolla M."/>
        </authorList>
    </citation>
    <scope>NUCLEOTIDE SEQUENCE [LARGE SCALE GENOMIC DNA]</scope>
    <source>
        <strain evidence="1 2">Cad16T</strain>
    </source>
</reference>
<evidence type="ECO:0000313" key="1">
    <source>
        <dbReference type="EMBL" id="AUB82952.1"/>
    </source>
</evidence>
<proteinExistence type="predicted"/>